<proteinExistence type="predicted"/>
<sequence length="248" mass="27904">MRRLNPIFCQHKLFTSHLTAYFFIVNILLEVLRNAATIMRLFIIALGLVAVASAIVIPPSTECPAIIHDDSIQQCLECVGPRCLEVNCHDPETGILARANVPVRPAEEFEAMDDSLTATESMCPRFCDGIRCWPSKALCQSTPQLCGPDEDSLSTAIGMSRVRRCKRFPYFCYVGQPFTKREDISPTTGRGWPGKGKCTQSPWMCVVEFPIWKIVDRKNDHSPAESQTCWYYCEADRCWVVQCKANSA</sequence>
<dbReference type="EMBL" id="JAADJZ010000025">
    <property type="protein sequence ID" value="KAF2866900.1"/>
    <property type="molecule type" value="Genomic_DNA"/>
</dbReference>
<keyword evidence="3" id="KW-1185">Reference proteome</keyword>
<organism evidence="2 3">
    <name type="scientific">Massariosphaeria phaeospora</name>
    <dbReference type="NCBI Taxonomy" id="100035"/>
    <lineage>
        <taxon>Eukaryota</taxon>
        <taxon>Fungi</taxon>
        <taxon>Dikarya</taxon>
        <taxon>Ascomycota</taxon>
        <taxon>Pezizomycotina</taxon>
        <taxon>Dothideomycetes</taxon>
        <taxon>Pleosporomycetidae</taxon>
        <taxon>Pleosporales</taxon>
        <taxon>Pleosporales incertae sedis</taxon>
        <taxon>Massariosphaeria</taxon>
    </lineage>
</organism>
<reference evidence="2 3" key="1">
    <citation type="submission" date="2020-01" db="EMBL/GenBank/DDBJ databases">
        <authorList>
            <consortium name="DOE Joint Genome Institute"/>
            <person name="Haridas S."/>
            <person name="Albert R."/>
            <person name="Binder M."/>
            <person name="Bloem J."/>
            <person name="Labutti K."/>
            <person name="Salamov A."/>
            <person name="Andreopoulos B."/>
            <person name="Baker S.E."/>
            <person name="Barry K."/>
            <person name="Bills G."/>
            <person name="Bluhm B.H."/>
            <person name="Cannon C."/>
            <person name="Castanera R."/>
            <person name="Culley D.E."/>
            <person name="Daum C."/>
            <person name="Ezra D."/>
            <person name="Gonzalez J.B."/>
            <person name="Henrissat B."/>
            <person name="Kuo A."/>
            <person name="Liang C."/>
            <person name="Lipzen A."/>
            <person name="Lutzoni F."/>
            <person name="Magnuson J."/>
            <person name="Mondo S."/>
            <person name="Nolan M."/>
            <person name="Ohm R."/>
            <person name="Pangilinan J."/>
            <person name="Park H.-J.H."/>
            <person name="Ramirez L."/>
            <person name="Alfaro M."/>
            <person name="Sun H."/>
            <person name="Tritt A."/>
            <person name="Yoshinaga Y."/>
            <person name="Zwiers L.-H.L."/>
            <person name="Turgeon B.G."/>
            <person name="Goodwin S.B."/>
            <person name="Spatafora J.W."/>
            <person name="Crous P.W."/>
            <person name="Grigoriev I.V."/>
        </authorList>
    </citation>
    <scope>NUCLEOTIDE SEQUENCE [LARGE SCALE GENOMIC DNA]</scope>
    <source>
        <strain evidence="2 3">CBS 611.86</strain>
    </source>
</reference>
<dbReference type="AlphaFoldDB" id="A0A7C8M1A3"/>
<gene>
    <name evidence="2" type="ORF">BDV95DRAFT_190076</name>
</gene>
<keyword evidence="1" id="KW-0812">Transmembrane</keyword>
<evidence type="ECO:0000313" key="3">
    <source>
        <dbReference type="Proteomes" id="UP000481861"/>
    </source>
</evidence>
<evidence type="ECO:0000256" key="1">
    <source>
        <dbReference type="SAM" id="Phobius"/>
    </source>
</evidence>
<comment type="caution">
    <text evidence="2">The sequence shown here is derived from an EMBL/GenBank/DDBJ whole genome shotgun (WGS) entry which is preliminary data.</text>
</comment>
<protein>
    <submittedName>
        <fullName evidence="2">Uncharacterized protein</fullName>
    </submittedName>
</protein>
<dbReference type="Proteomes" id="UP000481861">
    <property type="component" value="Unassembled WGS sequence"/>
</dbReference>
<evidence type="ECO:0000313" key="2">
    <source>
        <dbReference type="EMBL" id="KAF2866900.1"/>
    </source>
</evidence>
<feature type="transmembrane region" description="Helical" evidence="1">
    <location>
        <begin position="38"/>
        <end position="57"/>
    </location>
</feature>
<accession>A0A7C8M1A3</accession>
<feature type="transmembrane region" description="Helical" evidence="1">
    <location>
        <begin position="12"/>
        <end position="32"/>
    </location>
</feature>
<name>A0A7C8M1A3_9PLEO</name>
<keyword evidence="1" id="KW-0472">Membrane</keyword>
<keyword evidence="1" id="KW-1133">Transmembrane helix</keyword>